<evidence type="ECO:0000256" key="1">
    <source>
        <dbReference type="ARBA" id="ARBA00022630"/>
    </source>
</evidence>
<dbReference type="eggNOG" id="KOG2614">
    <property type="taxonomic scope" value="Eukaryota"/>
</dbReference>
<dbReference type="SMR" id="C4R3A4"/>
<proteinExistence type="predicted"/>
<name>C4R3A4_KOMPG</name>
<reference evidence="5 6" key="1">
    <citation type="journal article" date="2009" name="Nat. Biotechnol.">
        <title>Genome sequence of the recombinant protein production host Pichia pastoris.</title>
        <authorList>
            <person name="De Schutter K."/>
            <person name="Lin Y.C."/>
            <person name="Tiels P."/>
            <person name="Van Hecke A."/>
            <person name="Glinka S."/>
            <person name="Weber-Lehmann J."/>
            <person name="Rouze P."/>
            <person name="Van de Peer Y."/>
            <person name="Callewaert N."/>
        </authorList>
    </citation>
    <scope>NUCLEOTIDE SEQUENCE [LARGE SCALE GENOMIC DNA]</scope>
    <source>
        <strain evidence="6">GS115 / ATCC 20864</strain>
    </source>
</reference>
<dbReference type="InterPro" id="IPR051104">
    <property type="entry name" value="FAD_monoxygenase"/>
</dbReference>
<evidence type="ECO:0000313" key="5">
    <source>
        <dbReference type="EMBL" id="CAY69939.1"/>
    </source>
</evidence>
<sequence>MPQLKSFGNLSLENKTIAVIGGGVTGLILGLAALRDGYRVDVFERSDSITDVGAGISFDINAAKVFESLGLGDVIDRISYRSKTSTYRTHDTNKLKLFLDYSNTSGKVMCLRAEFVREVAGLLPKDQLHLGKKFESLQQHHKLVTIRFKDGSSYAADLVIGADESTPVFSHQVMYRDVLNLSKVTDLDPELLNSTIIPAPGDKHVVLFPLKKGTLLAVAAIIRIDHDEGWEESWL</sequence>
<gene>
    <name evidence="5" type="ordered locus">PAS_chr3_0010</name>
</gene>
<dbReference type="RefSeq" id="XP_002492219.1">
    <property type="nucleotide sequence ID" value="XM_002492174.1"/>
</dbReference>
<keyword evidence="1" id="KW-0285">Flavoprotein</keyword>
<protein>
    <recommendedName>
        <fullName evidence="4">FAD-binding domain-containing protein</fullName>
    </recommendedName>
</protein>
<keyword evidence="6" id="KW-1185">Reference proteome</keyword>
<dbReference type="Proteomes" id="UP000000314">
    <property type="component" value="Chromosome 3"/>
</dbReference>
<dbReference type="GO" id="GO:0016491">
    <property type="term" value="F:oxidoreductase activity"/>
    <property type="evidence" value="ECO:0007669"/>
    <property type="project" value="UniProtKB-KW"/>
</dbReference>
<keyword evidence="2" id="KW-0274">FAD</keyword>
<dbReference type="EMBL" id="FN392321">
    <property type="protein sequence ID" value="CAY69939.1"/>
    <property type="molecule type" value="Genomic_DNA"/>
</dbReference>
<dbReference type="InParanoid" id="C4R3A4"/>
<dbReference type="KEGG" id="ppa:PAS_chr3_0010"/>
<dbReference type="InterPro" id="IPR036188">
    <property type="entry name" value="FAD/NAD-bd_sf"/>
</dbReference>
<evidence type="ECO:0000259" key="4">
    <source>
        <dbReference type="Pfam" id="PF01494"/>
    </source>
</evidence>
<evidence type="ECO:0000256" key="3">
    <source>
        <dbReference type="ARBA" id="ARBA00023002"/>
    </source>
</evidence>
<dbReference type="Pfam" id="PF01494">
    <property type="entry name" value="FAD_binding_3"/>
    <property type="match status" value="1"/>
</dbReference>
<dbReference type="STRING" id="644223.C4R3A4"/>
<dbReference type="GeneID" id="8199854"/>
<dbReference type="PANTHER" id="PTHR46720:SF3">
    <property type="entry name" value="FAD-BINDING DOMAIN-CONTAINING PROTEIN-RELATED"/>
    <property type="match status" value="1"/>
</dbReference>
<feature type="domain" description="FAD-binding" evidence="4">
    <location>
        <begin position="17"/>
        <end position="163"/>
    </location>
</feature>
<dbReference type="AlphaFoldDB" id="C4R3A4"/>
<dbReference type="InterPro" id="IPR002938">
    <property type="entry name" value="FAD-bd"/>
</dbReference>
<dbReference type="SUPFAM" id="SSF51905">
    <property type="entry name" value="FAD/NAD(P)-binding domain"/>
    <property type="match status" value="1"/>
</dbReference>
<evidence type="ECO:0000313" key="6">
    <source>
        <dbReference type="Proteomes" id="UP000000314"/>
    </source>
</evidence>
<dbReference type="Gene3D" id="3.50.50.60">
    <property type="entry name" value="FAD/NAD(P)-binding domain"/>
    <property type="match status" value="1"/>
</dbReference>
<dbReference type="OMA" id="AIIRIDH"/>
<organism evidence="5 6">
    <name type="scientific">Komagataella phaffii (strain GS115 / ATCC 20864)</name>
    <name type="common">Yeast</name>
    <name type="synonym">Pichia pastoris</name>
    <dbReference type="NCBI Taxonomy" id="644223"/>
    <lineage>
        <taxon>Eukaryota</taxon>
        <taxon>Fungi</taxon>
        <taxon>Dikarya</taxon>
        <taxon>Ascomycota</taxon>
        <taxon>Saccharomycotina</taxon>
        <taxon>Pichiomycetes</taxon>
        <taxon>Pichiales</taxon>
        <taxon>Pichiaceae</taxon>
        <taxon>Komagataella</taxon>
    </lineage>
</organism>
<accession>C4R3A4</accession>
<evidence type="ECO:0000256" key="2">
    <source>
        <dbReference type="ARBA" id="ARBA00022827"/>
    </source>
</evidence>
<dbReference type="GO" id="GO:0071949">
    <property type="term" value="F:FAD binding"/>
    <property type="evidence" value="ECO:0007669"/>
    <property type="project" value="InterPro"/>
</dbReference>
<dbReference type="PANTHER" id="PTHR46720">
    <property type="entry name" value="HYDROXYLASE, PUTATIVE (AFU_ORTHOLOGUE AFUA_3G01460)-RELATED"/>
    <property type="match status" value="1"/>
</dbReference>
<dbReference type="HOGENOM" id="CLU_1180595_0_0_1"/>
<keyword evidence="3" id="KW-0560">Oxidoreductase</keyword>
<dbReference type="OrthoDB" id="417877at2759"/>
<dbReference type="GO" id="GO:0044550">
    <property type="term" value="P:secondary metabolite biosynthetic process"/>
    <property type="evidence" value="ECO:0007669"/>
    <property type="project" value="TreeGrafter"/>
</dbReference>